<feature type="region of interest" description="Disordered" evidence="1">
    <location>
        <begin position="205"/>
        <end position="274"/>
    </location>
</feature>
<keyword evidence="3" id="KW-1185">Reference proteome</keyword>
<protein>
    <recommendedName>
        <fullName evidence="4">DUF4283 domain-containing protein</fullName>
    </recommendedName>
</protein>
<proteinExistence type="predicted"/>
<dbReference type="PANTHER" id="PTHR31286">
    <property type="entry name" value="GLYCINE-RICH CELL WALL STRUCTURAL PROTEIN 1.8-LIKE"/>
    <property type="match status" value="1"/>
</dbReference>
<accession>A0A2P6S0F0</accession>
<dbReference type="InterPro" id="IPR040256">
    <property type="entry name" value="At4g02000-like"/>
</dbReference>
<evidence type="ECO:0000256" key="1">
    <source>
        <dbReference type="SAM" id="MobiDB-lite"/>
    </source>
</evidence>
<dbReference type="Proteomes" id="UP000238479">
    <property type="component" value="Chromosome 2"/>
</dbReference>
<evidence type="ECO:0000313" key="2">
    <source>
        <dbReference type="EMBL" id="PRQ52145.1"/>
    </source>
</evidence>
<name>A0A2P6S0F0_ROSCH</name>
<evidence type="ECO:0008006" key="4">
    <source>
        <dbReference type="Google" id="ProtNLM"/>
    </source>
</evidence>
<comment type="caution">
    <text evidence="2">The sequence shown here is derived from an EMBL/GenBank/DDBJ whole genome shotgun (WGS) entry which is preliminary data.</text>
</comment>
<dbReference type="Gramene" id="PRQ52145">
    <property type="protein sequence ID" value="PRQ52145"/>
    <property type="gene ID" value="RchiOBHm_Chr2g0152291"/>
</dbReference>
<organism evidence="2 3">
    <name type="scientific">Rosa chinensis</name>
    <name type="common">China rose</name>
    <dbReference type="NCBI Taxonomy" id="74649"/>
    <lineage>
        <taxon>Eukaryota</taxon>
        <taxon>Viridiplantae</taxon>
        <taxon>Streptophyta</taxon>
        <taxon>Embryophyta</taxon>
        <taxon>Tracheophyta</taxon>
        <taxon>Spermatophyta</taxon>
        <taxon>Magnoliopsida</taxon>
        <taxon>eudicotyledons</taxon>
        <taxon>Gunneridae</taxon>
        <taxon>Pentapetalae</taxon>
        <taxon>rosids</taxon>
        <taxon>fabids</taxon>
        <taxon>Rosales</taxon>
        <taxon>Rosaceae</taxon>
        <taxon>Rosoideae</taxon>
        <taxon>Rosoideae incertae sedis</taxon>
        <taxon>Rosa</taxon>
    </lineage>
</organism>
<reference evidence="2 3" key="1">
    <citation type="journal article" date="2018" name="Nat. Genet.">
        <title>The Rosa genome provides new insights in the design of modern roses.</title>
        <authorList>
            <person name="Bendahmane M."/>
        </authorList>
    </citation>
    <scope>NUCLEOTIDE SEQUENCE [LARGE SCALE GENOMIC DNA]</scope>
    <source>
        <strain evidence="3">cv. Old Blush</strain>
    </source>
</reference>
<gene>
    <name evidence="2" type="ORF">RchiOBHm_Chr2g0152291</name>
</gene>
<dbReference type="AlphaFoldDB" id="A0A2P6S0F0"/>
<evidence type="ECO:0000313" key="3">
    <source>
        <dbReference type="Proteomes" id="UP000238479"/>
    </source>
</evidence>
<dbReference type="PANTHER" id="PTHR31286:SF178">
    <property type="entry name" value="DUF4283 DOMAIN-CONTAINING PROTEIN"/>
    <property type="match status" value="1"/>
</dbReference>
<dbReference type="EMBL" id="PDCK01000040">
    <property type="protein sequence ID" value="PRQ52145.1"/>
    <property type="molecule type" value="Genomic_DNA"/>
</dbReference>
<sequence length="395" mass="43826">MIVTYFSLANYHLTCLFKKKKKTRVDSIHWLSVGAIKDVPLNTLAFWIKVRGLSPDFHTDRYLRRIGSAIGRFVQKDTTKFAAGQIRIRVEMDLLQPIIFQRRFTVDDGIVVDLEFFFENLYGRCKDCGLVTHVGLPCSETPLQAELQTDTPLARQNLERDLNQVGVIQPAGPMLVFGAQNSPQVGLERFMPTVKPKVRKEILWRPSVGSGDGSSGVQTDSNEVELAGGSEPKSDGSGKETFGASSSTDHAPNPAMHSPGRGLRRKRVDEDGISPKKMRLSLAVGRTNLDALTMGLCNVKPAEKVYKKRGRSKGTKNNTKEFKVVQASPMKKSPSKKSKSPRKVEKLVNGFPEFTLGEVVNGSNGKEPISSVLFLIYEPGHTIGMFPFYKKKSVR</sequence>